<dbReference type="CDD" id="cd00082">
    <property type="entry name" value="HisKA"/>
    <property type="match status" value="1"/>
</dbReference>
<evidence type="ECO:0000256" key="3">
    <source>
        <dbReference type="ARBA" id="ARBA00022553"/>
    </source>
</evidence>
<dbReference type="InterPro" id="IPR005467">
    <property type="entry name" value="His_kinase_dom"/>
</dbReference>
<dbReference type="Gene3D" id="3.30.450.20">
    <property type="entry name" value="PAS domain"/>
    <property type="match status" value="2"/>
</dbReference>
<dbReference type="SMART" id="SM00387">
    <property type="entry name" value="HATPase_c"/>
    <property type="match status" value="1"/>
</dbReference>
<dbReference type="InterPro" id="IPR000700">
    <property type="entry name" value="PAS-assoc_C"/>
</dbReference>
<evidence type="ECO:0000256" key="4">
    <source>
        <dbReference type="ARBA" id="ARBA00022679"/>
    </source>
</evidence>
<dbReference type="InterPro" id="IPR013655">
    <property type="entry name" value="PAS_fold_3"/>
</dbReference>
<accession>A0A1I0P3L2</accession>
<dbReference type="InterPro" id="IPR035965">
    <property type="entry name" value="PAS-like_dom_sf"/>
</dbReference>
<dbReference type="GeneID" id="99986403"/>
<reference evidence="10" key="1">
    <citation type="submission" date="2016-10" db="EMBL/GenBank/DDBJ databases">
        <authorList>
            <person name="Varghese N."/>
            <person name="Submissions S."/>
        </authorList>
    </citation>
    <scope>NUCLEOTIDE SEQUENCE [LARGE SCALE GENOMIC DNA]</scope>
    <source>
        <strain evidence="10">CGMCC 1.12402</strain>
    </source>
</reference>
<gene>
    <name evidence="9" type="ORF">SAMN05216290_1680</name>
</gene>
<dbReference type="InterPro" id="IPR003594">
    <property type="entry name" value="HATPase_dom"/>
</dbReference>
<dbReference type="Gene3D" id="2.10.70.100">
    <property type="match status" value="1"/>
</dbReference>
<dbReference type="AlphaFoldDB" id="A0A1I0P3L2"/>
<dbReference type="PANTHER" id="PTHR43304:SF1">
    <property type="entry name" value="PAC DOMAIN-CONTAINING PROTEIN"/>
    <property type="match status" value="1"/>
</dbReference>
<dbReference type="PROSITE" id="PS50112">
    <property type="entry name" value="PAS"/>
    <property type="match status" value="1"/>
</dbReference>
<dbReference type="PROSITE" id="PS50113">
    <property type="entry name" value="PAC"/>
    <property type="match status" value="1"/>
</dbReference>
<name>A0A1I0P3L2_9BACT</name>
<dbReference type="Gene3D" id="1.10.287.130">
    <property type="match status" value="1"/>
</dbReference>
<organism evidence="9 10">
    <name type="scientific">Roseivirga pacifica</name>
    <dbReference type="NCBI Taxonomy" id="1267423"/>
    <lineage>
        <taxon>Bacteria</taxon>
        <taxon>Pseudomonadati</taxon>
        <taxon>Bacteroidota</taxon>
        <taxon>Cytophagia</taxon>
        <taxon>Cytophagales</taxon>
        <taxon>Roseivirgaceae</taxon>
        <taxon>Roseivirga</taxon>
    </lineage>
</organism>
<keyword evidence="3" id="KW-0597">Phosphoprotein</keyword>
<dbReference type="EC" id="2.7.13.3" evidence="2"/>
<dbReference type="Gene3D" id="3.30.565.10">
    <property type="entry name" value="Histidine kinase-like ATPase, C-terminal domain"/>
    <property type="match status" value="1"/>
</dbReference>
<dbReference type="STRING" id="1267423.SAMN05216290_1680"/>
<dbReference type="SUPFAM" id="SSF55874">
    <property type="entry name" value="ATPase domain of HSP90 chaperone/DNA topoisomerase II/histidine kinase"/>
    <property type="match status" value="1"/>
</dbReference>
<dbReference type="InterPro" id="IPR003661">
    <property type="entry name" value="HisK_dim/P_dom"/>
</dbReference>
<evidence type="ECO:0000256" key="5">
    <source>
        <dbReference type="ARBA" id="ARBA00022777"/>
    </source>
</evidence>
<keyword evidence="5" id="KW-0418">Kinase</keyword>
<feature type="domain" description="Histidine kinase" evidence="6">
    <location>
        <begin position="286"/>
        <end position="500"/>
    </location>
</feature>
<evidence type="ECO:0000259" key="8">
    <source>
        <dbReference type="PROSITE" id="PS50113"/>
    </source>
</evidence>
<dbReference type="Pfam" id="PF02518">
    <property type="entry name" value="HATPase_c"/>
    <property type="match status" value="1"/>
</dbReference>
<dbReference type="OrthoDB" id="9124519at2"/>
<dbReference type="InterPro" id="IPR036097">
    <property type="entry name" value="HisK_dim/P_sf"/>
</dbReference>
<feature type="domain" description="PAC" evidence="8">
    <location>
        <begin position="89"/>
        <end position="140"/>
    </location>
</feature>
<protein>
    <recommendedName>
        <fullName evidence="2">histidine kinase</fullName>
        <ecNumber evidence="2">2.7.13.3</ecNumber>
    </recommendedName>
</protein>
<comment type="catalytic activity">
    <reaction evidence="1">
        <text>ATP + protein L-histidine = ADP + protein N-phospho-L-histidine.</text>
        <dbReference type="EC" id="2.7.13.3"/>
    </reaction>
</comment>
<dbReference type="InterPro" id="IPR004358">
    <property type="entry name" value="Sig_transdc_His_kin-like_C"/>
</dbReference>
<evidence type="ECO:0000313" key="10">
    <source>
        <dbReference type="Proteomes" id="UP000199437"/>
    </source>
</evidence>
<feature type="domain" description="PAS" evidence="7">
    <location>
        <begin position="167"/>
        <end position="213"/>
    </location>
</feature>
<keyword evidence="4" id="KW-0808">Transferase</keyword>
<dbReference type="PANTHER" id="PTHR43304">
    <property type="entry name" value="PHYTOCHROME-LIKE PROTEIN CPH1"/>
    <property type="match status" value="1"/>
</dbReference>
<dbReference type="SUPFAM" id="SSF47384">
    <property type="entry name" value="Homodimeric domain of signal transducing histidine kinase"/>
    <property type="match status" value="1"/>
</dbReference>
<dbReference type="FunFam" id="3.30.565.10:FF:000006">
    <property type="entry name" value="Sensor histidine kinase WalK"/>
    <property type="match status" value="1"/>
</dbReference>
<evidence type="ECO:0000259" key="6">
    <source>
        <dbReference type="PROSITE" id="PS50109"/>
    </source>
</evidence>
<dbReference type="InterPro" id="IPR052162">
    <property type="entry name" value="Sensor_kinase/Photoreceptor"/>
</dbReference>
<evidence type="ECO:0000256" key="1">
    <source>
        <dbReference type="ARBA" id="ARBA00000085"/>
    </source>
</evidence>
<dbReference type="Pfam" id="PF00512">
    <property type="entry name" value="HisKA"/>
    <property type="match status" value="1"/>
</dbReference>
<evidence type="ECO:0000259" key="7">
    <source>
        <dbReference type="PROSITE" id="PS50112"/>
    </source>
</evidence>
<dbReference type="GO" id="GO:0000155">
    <property type="term" value="F:phosphorelay sensor kinase activity"/>
    <property type="evidence" value="ECO:0007669"/>
    <property type="project" value="InterPro"/>
</dbReference>
<proteinExistence type="predicted"/>
<dbReference type="RefSeq" id="WP_090258048.1">
    <property type="nucleotide sequence ID" value="NZ_FOIR01000001.1"/>
</dbReference>
<sequence>MKEYLQDTNLGLENLNDLYNDTMQAVRLGYWQLDIVNNKLFWSPVVYEIHEVDPSEEVDVEKAIKFYHRDFQDLISEALNKAINDGESWDLELKIVTKTGVPLWVRAIGKAEFENGKAVRLRGLFQDIDWLKTREQELLESQSALKEAEDMAGLGNWKWYVESDKHFWSEGRFKVLGYDADEVAPSFEAAMELVHVEDRPWVEEKVRTAIVNKESYEITYRIITPKGELKVLVDKGDFVESLTYKASYYFGIVRDITKDHLREQKLQESLKSLERSNRELKDFAYVASHDLQEPLRGITSYLQLLEMGYANLFDDEAKMYMDSIINASTRMKKLINDLLTISRLDTANRQAEQVDLNEVLSIVEANLEMSISESGAEISYAELPVVTGDESRMVRLFQNLIGNAIKFRRAGVVPKVEIEWEQVGQKVGFKVSDNGIGIKPDYFDRIFTIFQRLHTREEYEGTGVGLAICKKIVESHGSRIKVESEVGKGSSFIFELDKGM</sequence>
<dbReference type="Proteomes" id="UP000199437">
    <property type="component" value="Unassembled WGS sequence"/>
</dbReference>
<dbReference type="InterPro" id="IPR000014">
    <property type="entry name" value="PAS"/>
</dbReference>
<dbReference type="InterPro" id="IPR036890">
    <property type="entry name" value="HATPase_C_sf"/>
</dbReference>
<dbReference type="PROSITE" id="PS50109">
    <property type="entry name" value="HIS_KIN"/>
    <property type="match status" value="1"/>
</dbReference>
<dbReference type="SUPFAM" id="SSF55785">
    <property type="entry name" value="PYP-like sensor domain (PAS domain)"/>
    <property type="match status" value="2"/>
</dbReference>
<dbReference type="Pfam" id="PF08447">
    <property type="entry name" value="PAS_3"/>
    <property type="match status" value="2"/>
</dbReference>
<dbReference type="NCBIfam" id="TIGR00229">
    <property type="entry name" value="sensory_box"/>
    <property type="match status" value="1"/>
</dbReference>
<evidence type="ECO:0000256" key="2">
    <source>
        <dbReference type="ARBA" id="ARBA00012438"/>
    </source>
</evidence>
<dbReference type="CDD" id="cd00130">
    <property type="entry name" value="PAS"/>
    <property type="match status" value="2"/>
</dbReference>
<dbReference type="EMBL" id="FOIR01000001">
    <property type="protein sequence ID" value="SEW08607.1"/>
    <property type="molecule type" value="Genomic_DNA"/>
</dbReference>
<evidence type="ECO:0000313" key="9">
    <source>
        <dbReference type="EMBL" id="SEW08607.1"/>
    </source>
</evidence>
<dbReference type="PRINTS" id="PR00344">
    <property type="entry name" value="BCTRLSENSOR"/>
</dbReference>
<keyword evidence="10" id="KW-1185">Reference proteome</keyword>
<dbReference type="SMART" id="SM00388">
    <property type="entry name" value="HisKA"/>
    <property type="match status" value="1"/>
</dbReference>